<dbReference type="GO" id="GO:0016301">
    <property type="term" value="F:kinase activity"/>
    <property type="evidence" value="ECO:0007669"/>
    <property type="project" value="UniProtKB-KW"/>
</dbReference>
<feature type="domain" description="FAD/NAD(P)-binding" evidence="12">
    <location>
        <begin position="10"/>
        <end position="290"/>
    </location>
</feature>
<dbReference type="Gene3D" id="3.50.50.100">
    <property type="match status" value="1"/>
</dbReference>
<dbReference type="InterPro" id="IPR036676">
    <property type="entry name" value="PurM-like_C_sf"/>
</dbReference>
<gene>
    <name evidence="13" type="ORF">KARMA_3483</name>
</gene>
<evidence type="ECO:0000313" key="14">
    <source>
        <dbReference type="Proteomes" id="UP000184085"/>
    </source>
</evidence>
<evidence type="ECO:0000256" key="2">
    <source>
        <dbReference type="ARBA" id="ARBA00022630"/>
    </source>
</evidence>
<proteinExistence type="predicted"/>
<evidence type="ECO:0000313" key="13">
    <source>
        <dbReference type="EMBL" id="SCM69246.1"/>
    </source>
</evidence>
<dbReference type="GO" id="GO:0019646">
    <property type="term" value="P:aerobic electron transport chain"/>
    <property type="evidence" value="ECO:0007669"/>
    <property type="project" value="TreeGrafter"/>
</dbReference>
<feature type="domain" description="PurM-like N-terminal" evidence="10">
    <location>
        <begin position="425"/>
        <end position="533"/>
    </location>
</feature>
<dbReference type="InterPro" id="IPR023753">
    <property type="entry name" value="FAD/NAD-binding_dom"/>
</dbReference>
<protein>
    <recommendedName>
        <fullName evidence="15">Selenide, water dikinase</fullName>
    </recommendedName>
</protein>
<dbReference type="EMBL" id="FMJB01000064">
    <property type="protein sequence ID" value="SCM69246.1"/>
    <property type="molecule type" value="Genomic_DNA"/>
</dbReference>
<name>A0A1M4N7V1_9RHOB</name>
<dbReference type="Gene3D" id="3.90.650.10">
    <property type="entry name" value="PurM-like C-terminal domain"/>
    <property type="match status" value="1"/>
</dbReference>
<keyword evidence="2" id="KW-0285">Flavoprotein</keyword>
<evidence type="ECO:0000259" key="11">
    <source>
        <dbReference type="Pfam" id="PF02769"/>
    </source>
</evidence>
<dbReference type="InterPro" id="IPR051169">
    <property type="entry name" value="NADH-Q_oxidoreductase"/>
</dbReference>
<dbReference type="InterPro" id="IPR016188">
    <property type="entry name" value="PurM-like_N"/>
</dbReference>
<dbReference type="NCBIfam" id="TIGR03169">
    <property type="entry name" value="Nterm_to_SelD"/>
    <property type="match status" value="1"/>
</dbReference>
<evidence type="ECO:0000259" key="10">
    <source>
        <dbReference type="Pfam" id="PF00586"/>
    </source>
</evidence>
<dbReference type="NCBIfam" id="TIGR00476">
    <property type="entry name" value="selD"/>
    <property type="match status" value="1"/>
</dbReference>
<dbReference type="SUPFAM" id="SSF56042">
    <property type="entry name" value="PurM C-terminal domain-like"/>
    <property type="match status" value="1"/>
</dbReference>
<evidence type="ECO:0000256" key="9">
    <source>
        <dbReference type="ARBA" id="ARBA00023266"/>
    </source>
</evidence>
<dbReference type="PANTHER" id="PTHR42913">
    <property type="entry name" value="APOPTOSIS-INDUCING FACTOR 1"/>
    <property type="match status" value="1"/>
</dbReference>
<dbReference type="InterPro" id="IPR036188">
    <property type="entry name" value="FAD/NAD-bd_sf"/>
</dbReference>
<dbReference type="RefSeq" id="WP_072708626.1">
    <property type="nucleotide sequence ID" value="NZ_FMJB01000064.1"/>
</dbReference>
<keyword evidence="6" id="KW-0274">FAD</keyword>
<evidence type="ECO:0000256" key="7">
    <source>
        <dbReference type="ARBA" id="ARBA00022840"/>
    </source>
</evidence>
<dbReference type="InterPro" id="IPR004536">
    <property type="entry name" value="SPS/SelD"/>
</dbReference>
<dbReference type="Pfam" id="PF07992">
    <property type="entry name" value="Pyr_redox_2"/>
    <property type="match status" value="1"/>
</dbReference>
<dbReference type="GO" id="GO:0005524">
    <property type="term" value="F:ATP binding"/>
    <property type="evidence" value="ECO:0007669"/>
    <property type="project" value="UniProtKB-KW"/>
</dbReference>
<dbReference type="CDD" id="cd02195">
    <property type="entry name" value="SelD"/>
    <property type="match status" value="1"/>
</dbReference>
<keyword evidence="5" id="KW-0418">Kinase</keyword>
<evidence type="ECO:0000256" key="1">
    <source>
        <dbReference type="ARBA" id="ARBA00001974"/>
    </source>
</evidence>
<dbReference type="Pfam" id="PF00586">
    <property type="entry name" value="AIRS"/>
    <property type="match status" value="1"/>
</dbReference>
<dbReference type="PANTHER" id="PTHR42913:SF9">
    <property type="entry name" value="SLR1591 PROTEIN"/>
    <property type="match status" value="1"/>
</dbReference>
<accession>A0A1M4N7V1</accession>
<evidence type="ECO:0000256" key="6">
    <source>
        <dbReference type="ARBA" id="ARBA00022827"/>
    </source>
</evidence>
<comment type="cofactor">
    <cofactor evidence="1">
        <name>FAD</name>
        <dbReference type="ChEBI" id="CHEBI:57692"/>
    </cofactor>
</comment>
<dbReference type="InterPro" id="IPR010918">
    <property type="entry name" value="PurM-like_C_dom"/>
</dbReference>
<evidence type="ECO:0000259" key="12">
    <source>
        <dbReference type="Pfam" id="PF07992"/>
    </source>
</evidence>
<dbReference type="SUPFAM" id="SSF55326">
    <property type="entry name" value="PurM N-terminal domain-like"/>
    <property type="match status" value="1"/>
</dbReference>
<dbReference type="Pfam" id="PF02769">
    <property type="entry name" value="AIRS_C"/>
    <property type="match status" value="1"/>
</dbReference>
<evidence type="ECO:0000256" key="5">
    <source>
        <dbReference type="ARBA" id="ARBA00022777"/>
    </source>
</evidence>
<evidence type="ECO:0000256" key="3">
    <source>
        <dbReference type="ARBA" id="ARBA00022679"/>
    </source>
</evidence>
<sequence length="716" mass="74985">MLTSLPDTRDLVFVGGGHAHALVLRMWGMNPLPGVRLTVIDPQAAAPYTGMLPGHIAGHYSREELDIDLVRLARFAGARLIQGRAVAMDLSEQVVTVEGYGAVPYDVASVDVGITSDMPAIPGFSEHGVAAKPLGRYSAEWADFLERGGGDVAVIGGGLAGVELSMAMSHALGSRGRVSLIERGAVLAEQSDRHQRILRKELERWGVALHEQANIAQVQSDCVLLDDDTRVPADMTVGAAGARPHDWLAQTGLALERGFIRVDAHLRTSNPNVYACGDCCHQDPSPRPKAGVYAVRAAPILLNNLKAALGAGQVKAFRPQKTFLKLISLGDKRALADKGGFGPQGALMWKWKDHIDQKFMNMFRDLKRMAGPAVPAQVADGVREELGGGKPLCGGCGAKVAAGPLRAALANVTPTSHPDLVTGPGDDAAIVQMGEVTQVITTDHLRAFWEDPKVFARITTIHALGDIFAMGARPQTALVNLTLPRMSPRLQERRLAEVMEGITGALAECGAALAGGHTTLGAELSLGLTLTGILDGPARTKAGAQVGDALILTRPLGSGVIMAAEMQLAADGRDVAALLRAQVEPRTAEANALHGVHALTDVTGFGLGGHLGEMLEASRCGAVIDLSAVPAYSGARELLARGQKSSLHDLNRTAAPIDGLIPPEAEILYDPQTAGGFLAAVPQSDVPALIAVLKATGAQPAVIGECVAGPARITLR</sequence>
<evidence type="ECO:0000256" key="4">
    <source>
        <dbReference type="ARBA" id="ARBA00022741"/>
    </source>
</evidence>
<keyword evidence="3" id="KW-0808">Transferase</keyword>
<dbReference type="GO" id="GO:0003955">
    <property type="term" value="F:NAD(P)H dehydrogenase (quinone) activity"/>
    <property type="evidence" value="ECO:0007669"/>
    <property type="project" value="TreeGrafter"/>
</dbReference>
<evidence type="ECO:0000256" key="8">
    <source>
        <dbReference type="ARBA" id="ARBA00023002"/>
    </source>
</evidence>
<keyword evidence="7" id="KW-0067">ATP-binding</keyword>
<dbReference type="InterPro" id="IPR017584">
    <property type="entry name" value="Pyridine_nucleo_diS_OxRdtase_N"/>
</dbReference>
<dbReference type="InterPro" id="IPR036921">
    <property type="entry name" value="PurM-like_N_sf"/>
</dbReference>
<keyword evidence="8" id="KW-0560">Oxidoreductase</keyword>
<dbReference type="Proteomes" id="UP000184085">
    <property type="component" value="Unassembled WGS sequence"/>
</dbReference>
<dbReference type="AlphaFoldDB" id="A0A1M4N7V1"/>
<keyword evidence="4" id="KW-0547">Nucleotide-binding</keyword>
<dbReference type="Gene3D" id="3.30.1330.10">
    <property type="entry name" value="PurM-like, N-terminal domain"/>
    <property type="match status" value="1"/>
</dbReference>
<feature type="domain" description="PurM-like C-terminal" evidence="11">
    <location>
        <begin position="545"/>
        <end position="710"/>
    </location>
</feature>
<organism evidence="13 14">
    <name type="scientific">Donghicola eburneus</name>
    <dbReference type="NCBI Taxonomy" id="393278"/>
    <lineage>
        <taxon>Bacteria</taxon>
        <taxon>Pseudomonadati</taxon>
        <taxon>Pseudomonadota</taxon>
        <taxon>Alphaproteobacteria</taxon>
        <taxon>Rhodobacterales</taxon>
        <taxon>Roseobacteraceae</taxon>
        <taxon>Donghicola</taxon>
    </lineage>
</organism>
<reference evidence="14" key="1">
    <citation type="submission" date="2016-09" db="EMBL/GenBank/DDBJ databases">
        <authorList>
            <person name="Wibberg D."/>
        </authorList>
    </citation>
    <scope>NUCLEOTIDE SEQUENCE [LARGE SCALE GENOMIC DNA]</scope>
</reference>
<evidence type="ECO:0008006" key="15">
    <source>
        <dbReference type="Google" id="ProtNLM"/>
    </source>
</evidence>
<keyword evidence="9" id="KW-0711">Selenium</keyword>
<keyword evidence="14" id="KW-1185">Reference proteome</keyword>
<dbReference type="PRINTS" id="PR00368">
    <property type="entry name" value="FADPNR"/>
</dbReference>
<dbReference type="SUPFAM" id="SSF51905">
    <property type="entry name" value="FAD/NAD(P)-binding domain"/>
    <property type="match status" value="2"/>
</dbReference>